<dbReference type="Proteomes" id="UP000759131">
    <property type="component" value="Unassembled WGS sequence"/>
</dbReference>
<evidence type="ECO:0000313" key="4">
    <source>
        <dbReference type="Proteomes" id="UP000759131"/>
    </source>
</evidence>
<feature type="transmembrane region" description="Helical" evidence="2">
    <location>
        <begin position="75"/>
        <end position="94"/>
    </location>
</feature>
<name>A0A7R9LSG1_9ACAR</name>
<evidence type="ECO:0000256" key="2">
    <source>
        <dbReference type="SAM" id="Phobius"/>
    </source>
</evidence>
<evidence type="ECO:0000256" key="1">
    <source>
        <dbReference type="SAM" id="MobiDB-lite"/>
    </source>
</evidence>
<dbReference type="EMBL" id="OC891284">
    <property type="protein sequence ID" value="CAD7646408.1"/>
    <property type="molecule type" value="Genomic_DNA"/>
</dbReference>
<sequence length="97" mass="10832">MKTMKYDINKENSLDDQNNDDGGGNQVANACLQCFKVCFKKKANFGLEDLFWLSFLILIIILSVVKSTTRIGWSQFIYVICGSVLGLIVVYISASVI</sequence>
<keyword evidence="2" id="KW-1133">Transmembrane helix</keyword>
<protein>
    <submittedName>
        <fullName evidence="3">Uncharacterized protein</fullName>
    </submittedName>
</protein>
<keyword evidence="4" id="KW-1185">Reference proteome</keyword>
<dbReference type="EMBL" id="CAJPIZ010036709">
    <property type="protein sequence ID" value="CAG2121010.1"/>
    <property type="molecule type" value="Genomic_DNA"/>
</dbReference>
<organism evidence="3">
    <name type="scientific">Medioppia subpectinata</name>
    <dbReference type="NCBI Taxonomy" id="1979941"/>
    <lineage>
        <taxon>Eukaryota</taxon>
        <taxon>Metazoa</taxon>
        <taxon>Ecdysozoa</taxon>
        <taxon>Arthropoda</taxon>
        <taxon>Chelicerata</taxon>
        <taxon>Arachnida</taxon>
        <taxon>Acari</taxon>
        <taxon>Acariformes</taxon>
        <taxon>Sarcoptiformes</taxon>
        <taxon>Oribatida</taxon>
        <taxon>Brachypylina</taxon>
        <taxon>Oppioidea</taxon>
        <taxon>Oppiidae</taxon>
        <taxon>Medioppia</taxon>
    </lineage>
</organism>
<evidence type="ECO:0000313" key="3">
    <source>
        <dbReference type="EMBL" id="CAD7646408.1"/>
    </source>
</evidence>
<feature type="non-terminal residue" evidence="3">
    <location>
        <position position="97"/>
    </location>
</feature>
<feature type="compositionally biased region" description="Basic and acidic residues" evidence="1">
    <location>
        <begin position="1"/>
        <end position="13"/>
    </location>
</feature>
<proteinExistence type="predicted"/>
<feature type="region of interest" description="Disordered" evidence="1">
    <location>
        <begin position="1"/>
        <end position="21"/>
    </location>
</feature>
<keyword evidence="2" id="KW-0812">Transmembrane</keyword>
<keyword evidence="2" id="KW-0472">Membrane</keyword>
<gene>
    <name evidence="3" type="ORF">OSB1V03_LOCUS20956</name>
</gene>
<accession>A0A7R9LSG1</accession>
<dbReference type="AlphaFoldDB" id="A0A7R9LSG1"/>
<dbReference type="OrthoDB" id="6515949at2759"/>
<feature type="transmembrane region" description="Helical" evidence="2">
    <location>
        <begin position="50"/>
        <end position="69"/>
    </location>
</feature>
<reference evidence="3" key="1">
    <citation type="submission" date="2020-11" db="EMBL/GenBank/DDBJ databases">
        <authorList>
            <person name="Tran Van P."/>
        </authorList>
    </citation>
    <scope>NUCLEOTIDE SEQUENCE</scope>
</reference>